<dbReference type="HAMAP" id="MF_01940">
    <property type="entry name" value="RNA_CPDase"/>
    <property type="match status" value="1"/>
</dbReference>
<feature type="domain" description="Phosphoesterase HXTX" evidence="3">
    <location>
        <begin position="114"/>
        <end position="193"/>
    </location>
</feature>
<dbReference type="InterPro" id="IPR004175">
    <property type="entry name" value="RNA_CPDase"/>
</dbReference>
<sequence>MEKRHRIFIAINLPEDIKRGLSEYQEKYAELFRSLCDRESSTKSGPAKWTAKDNLHITLEFLGDLTDEELGNVCKVAGEVSKRHKIFSINLNKILYGPPKKIPPRMVWVEGEKSDELADLKEDLQECLLEEIKFRPDGKGFTPHITLARISEWEFRKIEPEERPEISENIDLTFTVESIEVMESELKRGGPVYSIIESHNLA</sequence>
<comment type="similarity">
    <text evidence="2">Belongs to the 2H phosphoesterase superfamily. ThpR family.</text>
</comment>
<dbReference type="SUPFAM" id="SSF55144">
    <property type="entry name" value="LigT-like"/>
    <property type="match status" value="1"/>
</dbReference>
<keyword evidence="1 2" id="KW-0378">Hydrolase</keyword>
<feature type="short sequence motif" description="HXTX 2" evidence="2">
    <location>
        <begin position="144"/>
        <end position="147"/>
    </location>
</feature>
<dbReference type="GO" id="GO:0008664">
    <property type="term" value="F:RNA 2',3'-cyclic 3'-phosphodiesterase activity"/>
    <property type="evidence" value="ECO:0007669"/>
    <property type="project" value="UniProtKB-EC"/>
</dbReference>
<dbReference type="PANTHER" id="PTHR35561:SF1">
    <property type="entry name" value="RNA 2',3'-CYCLIC PHOSPHODIESTERASE"/>
    <property type="match status" value="1"/>
</dbReference>
<feature type="domain" description="Phosphoesterase HXTX" evidence="3">
    <location>
        <begin position="44"/>
        <end position="108"/>
    </location>
</feature>
<feature type="active site" description="Proton acceptor" evidence="2">
    <location>
        <position position="144"/>
    </location>
</feature>
<reference evidence="4 5" key="1">
    <citation type="journal article" date="2016" name="Nat. Commun.">
        <title>Thousands of microbial genomes shed light on interconnected biogeochemical processes in an aquifer system.</title>
        <authorList>
            <person name="Anantharaman K."/>
            <person name="Brown C.T."/>
            <person name="Hug L.A."/>
            <person name="Sharon I."/>
            <person name="Castelle C.J."/>
            <person name="Probst A.J."/>
            <person name="Thomas B.C."/>
            <person name="Singh A."/>
            <person name="Wilkins M.J."/>
            <person name="Karaoz U."/>
            <person name="Brodie E.L."/>
            <person name="Williams K.H."/>
            <person name="Hubbard S.S."/>
            <person name="Banfield J.F."/>
        </authorList>
    </citation>
    <scope>NUCLEOTIDE SEQUENCE [LARGE SCALE GENOMIC DNA]</scope>
</reference>
<keyword evidence="4" id="KW-0436">Ligase</keyword>
<dbReference type="InterPro" id="IPR009097">
    <property type="entry name" value="Cyclic_Pdiesterase"/>
</dbReference>
<accession>A0A1G2IHF9</accession>
<dbReference type="GO" id="GO:0004113">
    <property type="term" value="F:2',3'-cyclic-nucleotide 3'-phosphodiesterase activity"/>
    <property type="evidence" value="ECO:0007669"/>
    <property type="project" value="InterPro"/>
</dbReference>
<dbReference type="NCBIfam" id="TIGR02258">
    <property type="entry name" value="2_5_ligase"/>
    <property type="match status" value="1"/>
</dbReference>
<evidence type="ECO:0000313" key="5">
    <source>
        <dbReference type="Proteomes" id="UP000178826"/>
    </source>
</evidence>
<protein>
    <recommendedName>
        <fullName evidence="2">RNA 2',3'-cyclic phosphodiesterase</fullName>
        <shortName evidence="2">RNA 2',3'-CPDase</shortName>
        <ecNumber evidence="2">3.1.4.58</ecNumber>
    </recommendedName>
</protein>
<dbReference type="Gene3D" id="3.90.1140.10">
    <property type="entry name" value="Cyclic phosphodiesterase"/>
    <property type="match status" value="1"/>
</dbReference>
<feature type="active site" description="Proton donor" evidence="2">
    <location>
        <position position="56"/>
    </location>
</feature>
<feature type="short sequence motif" description="HXTX 1" evidence="2">
    <location>
        <begin position="56"/>
        <end position="59"/>
    </location>
</feature>
<organism evidence="4 5">
    <name type="scientific">Candidatus Staskawiczbacteria bacterium RIFCSPLOWO2_01_FULL_37_25b</name>
    <dbReference type="NCBI Taxonomy" id="1802213"/>
    <lineage>
        <taxon>Bacteria</taxon>
        <taxon>Candidatus Staskawicziibacteriota</taxon>
    </lineage>
</organism>
<dbReference type="InterPro" id="IPR014051">
    <property type="entry name" value="Phosphoesterase_HXTX"/>
</dbReference>
<gene>
    <name evidence="4" type="ORF">A2998_01435</name>
</gene>
<proteinExistence type="inferred from homology"/>
<dbReference type="EMBL" id="MHOZ01000020">
    <property type="protein sequence ID" value="OGZ73628.1"/>
    <property type="molecule type" value="Genomic_DNA"/>
</dbReference>
<comment type="caution">
    <text evidence="4">The sequence shown here is derived from an EMBL/GenBank/DDBJ whole genome shotgun (WGS) entry which is preliminary data.</text>
</comment>
<evidence type="ECO:0000256" key="1">
    <source>
        <dbReference type="ARBA" id="ARBA00022801"/>
    </source>
</evidence>
<evidence type="ECO:0000313" key="4">
    <source>
        <dbReference type="EMBL" id="OGZ73628.1"/>
    </source>
</evidence>
<dbReference type="Proteomes" id="UP000178826">
    <property type="component" value="Unassembled WGS sequence"/>
</dbReference>
<comment type="catalytic activity">
    <reaction evidence="2">
        <text>a 3'-end 2',3'-cyclophospho-ribonucleotide-RNA + H2O = a 3'-end 2'-phospho-ribonucleotide-RNA + H(+)</text>
        <dbReference type="Rhea" id="RHEA:11828"/>
        <dbReference type="Rhea" id="RHEA-COMP:10464"/>
        <dbReference type="Rhea" id="RHEA-COMP:17353"/>
        <dbReference type="ChEBI" id="CHEBI:15377"/>
        <dbReference type="ChEBI" id="CHEBI:15378"/>
        <dbReference type="ChEBI" id="CHEBI:83064"/>
        <dbReference type="ChEBI" id="CHEBI:173113"/>
        <dbReference type="EC" id="3.1.4.58"/>
    </reaction>
</comment>
<dbReference type="GO" id="GO:0016874">
    <property type="term" value="F:ligase activity"/>
    <property type="evidence" value="ECO:0007669"/>
    <property type="project" value="UniProtKB-KW"/>
</dbReference>
<dbReference type="EC" id="3.1.4.58" evidence="2"/>
<dbReference type="PANTHER" id="PTHR35561">
    <property type="entry name" value="RNA 2',3'-CYCLIC PHOSPHODIESTERASE"/>
    <property type="match status" value="1"/>
</dbReference>
<comment type="function">
    <text evidence="2">Hydrolyzes RNA 2',3'-cyclic phosphodiester to an RNA 2'-phosphomonoester.</text>
</comment>
<evidence type="ECO:0000256" key="2">
    <source>
        <dbReference type="HAMAP-Rule" id="MF_01940"/>
    </source>
</evidence>
<dbReference type="AlphaFoldDB" id="A0A1G2IHF9"/>
<evidence type="ECO:0000259" key="3">
    <source>
        <dbReference type="Pfam" id="PF02834"/>
    </source>
</evidence>
<dbReference type="Pfam" id="PF02834">
    <property type="entry name" value="LigT_PEase"/>
    <property type="match status" value="2"/>
</dbReference>
<name>A0A1G2IHF9_9BACT</name>